<dbReference type="Gene3D" id="3.20.20.80">
    <property type="entry name" value="Glycosidases"/>
    <property type="match status" value="1"/>
</dbReference>
<dbReference type="Proteomes" id="UP000520592">
    <property type="component" value="Unassembled WGS sequence"/>
</dbReference>
<sequence>MNTDSTHADKHHLRASWIATVANLDWPSRVSSTIGDDAERIRVQKNELVEQLDELVRLKMNAVFFQVKPCSDAFFRSALLPWSAWLSGTLGRDPGFDPLAFVVEQAHARNLELHAWFNPYRVSMDTRHSTIDALRSTLPGAPASVYAAHPEWVGTAYDRLVLDPGIPEARDWVIQGVLEVTLNYDVDGIHFDDYFYYESASSRLDDATTFSRYGQAFDNKDDWRRHNTYLLISDLSRKLRELKPALKFGVSPAGVWRNRRDDPRGSDTSAGAPNYDTGYADTRRWVEEELIDYIAPQVYWSFGLRAAQFDIVTRWWADAVRGKNVHLYIGEALYKVGVPSQREPEWSEGQGIAELNRQLQWNLDMPEIRGSILFRQRFLRVPETHAAVAALRVGVWRYPALIPSMPWKTGQPPAAPACVQQRRHDWGTQVKWHENSANATNKTRYYAIYRFPCAEAVDIARADCLVTTIPRAGCLHIWNSPAENGPSCIYAITALDENHRESRMTISS</sequence>
<evidence type="ECO:0000313" key="3">
    <source>
        <dbReference type="EMBL" id="NWC31145.1"/>
    </source>
</evidence>
<protein>
    <submittedName>
        <fullName evidence="3">Family 10 glycosylhydrolase</fullName>
    </submittedName>
</protein>
<evidence type="ECO:0000259" key="2">
    <source>
        <dbReference type="Pfam" id="PF02638"/>
    </source>
</evidence>
<dbReference type="InterPro" id="IPR052177">
    <property type="entry name" value="Divisome_Glycosyl_Hydrolase"/>
</dbReference>
<dbReference type="GO" id="GO:0016787">
    <property type="term" value="F:hydrolase activity"/>
    <property type="evidence" value="ECO:0007669"/>
    <property type="project" value="UniProtKB-KW"/>
</dbReference>
<organism evidence="3 4">
    <name type="scientific">Pseudomonas gingeri</name>
    <dbReference type="NCBI Taxonomy" id="117681"/>
    <lineage>
        <taxon>Bacteria</taxon>
        <taxon>Pseudomonadati</taxon>
        <taxon>Pseudomonadota</taxon>
        <taxon>Gammaproteobacteria</taxon>
        <taxon>Pseudomonadales</taxon>
        <taxon>Pseudomonadaceae</taxon>
        <taxon>Pseudomonas</taxon>
    </lineage>
</organism>
<dbReference type="Pfam" id="PF02638">
    <property type="entry name" value="GHL10"/>
    <property type="match status" value="1"/>
</dbReference>
<dbReference type="PANTHER" id="PTHR43405">
    <property type="entry name" value="GLYCOSYL HYDROLASE DIGH"/>
    <property type="match status" value="1"/>
</dbReference>
<evidence type="ECO:0000313" key="4">
    <source>
        <dbReference type="Proteomes" id="UP000520592"/>
    </source>
</evidence>
<keyword evidence="1" id="KW-0732">Signal</keyword>
<reference evidence="3 4" key="1">
    <citation type="submission" date="2020-04" db="EMBL/GenBank/DDBJ databases">
        <title>Molecular characterization of pseudomonads from Agaricus bisporus reveal novel blotch 2 pathogens in Western Europe.</title>
        <authorList>
            <person name="Taparia T."/>
            <person name="Krijger M."/>
            <person name="Haynes E."/>
            <person name="Elpinstone J.G."/>
            <person name="Noble R."/>
            <person name="Van Der Wolf J."/>
        </authorList>
    </citation>
    <scope>NUCLEOTIDE SEQUENCE [LARGE SCALE GENOMIC DNA]</scope>
    <source>
        <strain evidence="3 4">IPO3737</strain>
    </source>
</reference>
<comment type="caution">
    <text evidence="3">The sequence shown here is derived from an EMBL/GenBank/DDBJ whole genome shotgun (WGS) entry which is preliminary data.</text>
</comment>
<proteinExistence type="predicted"/>
<dbReference type="PANTHER" id="PTHR43405:SF1">
    <property type="entry name" value="GLYCOSYL HYDROLASE DIGH"/>
    <property type="match status" value="1"/>
</dbReference>
<gene>
    <name evidence="3" type="ORF">HX876_01975</name>
</gene>
<dbReference type="SUPFAM" id="SSF51445">
    <property type="entry name" value="(Trans)glycosidases"/>
    <property type="match status" value="1"/>
</dbReference>
<accession>A0A7Y8CI60</accession>
<dbReference type="InterPro" id="IPR003790">
    <property type="entry name" value="GHL10"/>
</dbReference>
<dbReference type="InterPro" id="IPR017853">
    <property type="entry name" value="GH"/>
</dbReference>
<keyword evidence="3" id="KW-0378">Hydrolase</keyword>
<dbReference type="RefSeq" id="WP_177056198.1">
    <property type="nucleotide sequence ID" value="NZ_JACAPS010000007.1"/>
</dbReference>
<dbReference type="AlphaFoldDB" id="A0A7Y8CI60"/>
<feature type="domain" description="Glycosyl hydrolase-like 10" evidence="2">
    <location>
        <begin position="13"/>
        <end position="347"/>
    </location>
</feature>
<dbReference type="EMBL" id="JACAQD010000004">
    <property type="protein sequence ID" value="NWC31145.1"/>
    <property type="molecule type" value="Genomic_DNA"/>
</dbReference>
<name>A0A7Y8CI60_9PSED</name>
<evidence type="ECO:0000256" key="1">
    <source>
        <dbReference type="ARBA" id="ARBA00022729"/>
    </source>
</evidence>